<gene>
    <name evidence="4" type="ORF">SmJEL517_g04089</name>
</gene>
<dbReference type="RefSeq" id="XP_031024020.1">
    <property type="nucleotide sequence ID" value="XM_031170017.1"/>
</dbReference>
<feature type="region of interest" description="Disordered" evidence="1">
    <location>
        <begin position="738"/>
        <end position="762"/>
    </location>
</feature>
<name>A0A507C0F5_9FUNG</name>
<feature type="compositionally biased region" description="Acidic residues" evidence="1">
    <location>
        <begin position="814"/>
        <end position="833"/>
    </location>
</feature>
<dbReference type="Pfam" id="PF24173">
    <property type="entry name" value="TPR_TTI1_N"/>
    <property type="match status" value="1"/>
</dbReference>
<dbReference type="PANTHER" id="PTHR18460:SF3">
    <property type="entry name" value="TELO2-INTERACTING PROTEIN 1 HOMOLOG"/>
    <property type="match status" value="1"/>
</dbReference>
<reference evidence="4 5" key="1">
    <citation type="journal article" date="2019" name="Sci. Rep.">
        <title>Comparative genomics of chytrid fungi reveal insights into the obligate biotrophic and pathogenic lifestyle of Synchytrium endobioticum.</title>
        <authorList>
            <person name="van de Vossenberg B.T.L.H."/>
            <person name="Warris S."/>
            <person name="Nguyen H.D.T."/>
            <person name="van Gent-Pelzer M.P.E."/>
            <person name="Joly D.L."/>
            <person name="van de Geest H.C."/>
            <person name="Bonants P.J.M."/>
            <person name="Smith D.S."/>
            <person name="Levesque C.A."/>
            <person name="van der Lee T.A.J."/>
        </authorList>
    </citation>
    <scope>NUCLEOTIDE SEQUENCE [LARGE SCALE GENOMIC DNA]</scope>
    <source>
        <strain evidence="4 5">JEL517</strain>
    </source>
</reference>
<comment type="caution">
    <text evidence="4">The sequence shown here is derived from an EMBL/GenBank/DDBJ whole genome shotgun (WGS) entry which is preliminary data.</text>
</comment>
<evidence type="ECO:0000313" key="5">
    <source>
        <dbReference type="Proteomes" id="UP000319731"/>
    </source>
</evidence>
<evidence type="ECO:0000256" key="1">
    <source>
        <dbReference type="SAM" id="MobiDB-lite"/>
    </source>
</evidence>
<dbReference type="InterPro" id="IPR052587">
    <property type="entry name" value="TELO2-interacting_protein_1"/>
</dbReference>
<dbReference type="InterPro" id="IPR049362">
    <property type="entry name" value="TTI1_rpt"/>
</dbReference>
<dbReference type="InterPro" id="IPR011989">
    <property type="entry name" value="ARM-like"/>
</dbReference>
<evidence type="ECO:0000259" key="3">
    <source>
        <dbReference type="Pfam" id="PF24181"/>
    </source>
</evidence>
<sequence length="1105" mass="121188">MGEANDPKQKAFSMVRPYCVQMMQEQASCTLPRVMPCLTRLADILLEVSREFTDIKQVMSVLIEYIFFPLSLIIKHPQVSNNNLEASLRIAAIVLELSPSIPKPIWSDFMVIIPTLLSAKSKKLNEETKLWCVKCLKALVSKPPIEWKMFPIPIIAEIITQLLDLAATEKLLELQVDSLSSLRIIVKSIPDAPILIQFTPGVISGLVKVALRDKKDHHTIIEGAILGIDELLCRVFDDSLYPHNERIANVNQAIQDLVKNKEATTPKLPPVIAKSLQPLGQAINTLTAALQTHPSPYVRLALLTMAANVSQKCHHTLSTSLPRLYETLISYWDDPNILVSAACQERIKDIVPTPILKSSFQLFLQGLPRKLERGSEEEKLGALSIASGYLVVLKDHAPVAVSIALAKLTPGLIHALTLETSDVGLVEARIAGGLLDTLSSGPSDVVNITTFPRRRFVYFRDQRVEAAVNTFLRKLVVYGDVYLLFDHLTSLFRGTALSGEVQAESLYVLNEFCLGLVSSDGRDSKHNNVNDVIKSLVQDLVSSGILELGGRYTADNASSSTSSLEPKSSAAATASQSEQTVADQNANILKKSLVLETISSASRVLGTDFKPLLLSALYPILTCLSSTSHPISSSASASLSIISKSCNYTSTSQMMIDNVDYIADSVRKRLKYVSLNPHAPQVLNAAVMVGGIKIIDYLDDSVEEVLEALDLSGVAQSQQGQELVSVLLTILETLDAQSKSEAPSADKAMATEDVKPDEDLKDGFKGVSEEMRKFYLLNYSHAKPAEKSSEPSSKAKMEEIEEFFSARHAAKGEADEEQDSNSDVERDAAEDEVANNSQPNDPPLAPVSRAERLAHVCLLKTRHYLSSDSTFLCLVALQTARTALPLLRNPETRDTSIHAVWPSVLSRLSDSNTPVAMEAARVISIIATVSGDFVSRRVIEGVWPRVEHVLNALITEFSLHSQHHNSPSRAKSVMMPPDKYSSKSKLVRSILEIVTTIAHHVHTKVGDSRRVVNVIWPLLSSRVFGKDVSDAAIQALVALGSGRVKDTDGIWNVLSVARGVTRLSREGFRDVEWPAWYVDSVRQHGSVQDFEEPSLQVMNQLGLVV</sequence>
<organism evidence="4 5">
    <name type="scientific">Synchytrium microbalum</name>
    <dbReference type="NCBI Taxonomy" id="1806994"/>
    <lineage>
        <taxon>Eukaryota</taxon>
        <taxon>Fungi</taxon>
        <taxon>Fungi incertae sedis</taxon>
        <taxon>Chytridiomycota</taxon>
        <taxon>Chytridiomycota incertae sedis</taxon>
        <taxon>Chytridiomycetes</taxon>
        <taxon>Synchytriales</taxon>
        <taxon>Synchytriaceae</taxon>
        <taxon>Synchytrium</taxon>
    </lineage>
</organism>
<dbReference type="InterPro" id="IPR057567">
    <property type="entry name" value="TPR_TTI1_C"/>
</dbReference>
<dbReference type="PANTHER" id="PTHR18460">
    <property type="entry name" value="TEL2 INTERACTING PROTEIN 1 TTI1 FAMILY MEMBER"/>
    <property type="match status" value="1"/>
</dbReference>
<dbReference type="InterPro" id="IPR057566">
    <property type="entry name" value="TPR_TTI1_N"/>
</dbReference>
<evidence type="ECO:0000313" key="4">
    <source>
        <dbReference type="EMBL" id="TPX32891.1"/>
    </source>
</evidence>
<feature type="compositionally biased region" description="Low complexity" evidence="1">
    <location>
        <begin position="557"/>
        <end position="578"/>
    </location>
</feature>
<dbReference type="Proteomes" id="UP000319731">
    <property type="component" value="Unassembled WGS sequence"/>
</dbReference>
<keyword evidence="5" id="KW-1185">Reference proteome</keyword>
<accession>A0A507C0F5</accession>
<proteinExistence type="predicted"/>
<dbReference type="GO" id="GO:0005737">
    <property type="term" value="C:cytoplasm"/>
    <property type="evidence" value="ECO:0007669"/>
    <property type="project" value="TreeGrafter"/>
</dbReference>
<dbReference type="SUPFAM" id="SSF48371">
    <property type="entry name" value="ARM repeat"/>
    <property type="match status" value="1"/>
</dbReference>
<dbReference type="Pfam" id="PF21547">
    <property type="entry name" value="TTI1"/>
    <property type="match status" value="1"/>
</dbReference>
<feature type="compositionally biased region" description="Basic and acidic residues" evidence="1">
    <location>
        <begin position="749"/>
        <end position="762"/>
    </location>
</feature>
<feature type="region of interest" description="Disordered" evidence="1">
    <location>
        <begin position="808"/>
        <end position="846"/>
    </location>
</feature>
<dbReference type="GeneID" id="42005314"/>
<dbReference type="EMBL" id="QEAO01000025">
    <property type="protein sequence ID" value="TPX32891.1"/>
    <property type="molecule type" value="Genomic_DNA"/>
</dbReference>
<evidence type="ECO:0000259" key="2">
    <source>
        <dbReference type="Pfam" id="PF24173"/>
    </source>
</evidence>
<dbReference type="Gene3D" id="1.25.10.10">
    <property type="entry name" value="Leucine-rich Repeat Variant"/>
    <property type="match status" value="2"/>
</dbReference>
<feature type="domain" description="TTI1 N-terminal TPR" evidence="2">
    <location>
        <begin position="12"/>
        <end position="334"/>
    </location>
</feature>
<protein>
    <submittedName>
        <fullName evidence="4">Uncharacterized protein</fullName>
    </submittedName>
</protein>
<feature type="domain" description="TTI1 C-terminal TPR" evidence="3">
    <location>
        <begin position="785"/>
        <end position="1051"/>
    </location>
</feature>
<dbReference type="InterPro" id="IPR016024">
    <property type="entry name" value="ARM-type_fold"/>
</dbReference>
<feature type="region of interest" description="Disordered" evidence="1">
    <location>
        <begin position="555"/>
        <end position="578"/>
    </location>
</feature>
<dbReference type="Pfam" id="PF24176">
    <property type="entry name" value="TPR_TTI1_2nd"/>
    <property type="match status" value="1"/>
</dbReference>
<dbReference type="OrthoDB" id="49511at2759"/>
<dbReference type="AlphaFoldDB" id="A0A507C0F5"/>
<dbReference type="STRING" id="1806994.A0A507C0F5"/>
<dbReference type="Pfam" id="PF24181">
    <property type="entry name" value="TPR_TTI1_C"/>
    <property type="match status" value="1"/>
</dbReference>